<dbReference type="RefSeq" id="WP_338007138.1">
    <property type="nucleotide sequence ID" value="NZ_JAOPKB010000002.1"/>
</dbReference>
<dbReference type="EMBL" id="JAOPKB010000002">
    <property type="protein sequence ID" value="MCU4972057.1"/>
    <property type="molecule type" value="Genomic_DNA"/>
</dbReference>
<dbReference type="Proteomes" id="UP001320972">
    <property type="component" value="Unassembled WGS sequence"/>
</dbReference>
<organism evidence="2 3">
    <name type="scientific">Natronoglomus mannanivorans</name>
    <dbReference type="NCBI Taxonomy" id="2979990"/>
    <lineage>
        <taxon>Archaea</taxon>
        <taxon>Methanobacteriati</taxon>
        <taxon>Methanobacteriota</taxon>
        <taxon>Stenosarchaea group</taxon>
        <taxon>Halobacteria</taxon>
        <taxon>Halobacteriales</taxon>
        <taxon>Natrialbaceae</taxon>
        <taxon>Natronoglomus</taxon>
    </lineage>
</organism>
<gene>
    <name evidence="2" type="ORF">OB955_04825</name>
</gene>
<sequence>MMATTHLADDESLESISGLSSRKADALRTDGYESVKDLQRASVDDIADVEGFGSALAARVKADVGNIETEDAERTVYRDARGRFTTESEAVVEDTIEVIR</sequence>
<comment type="caution">
    <text evidence="2">The sequence shown here is derived from an EMBL/GenBank/DDBJ whole genome shotgun (WGS) entry which is preliminary data.</text>
</comment>
<dbReference type="InterPro" id="IPR010995">
    <property type="entry name" value="DNA_repair_Rad51/TF_NusA_a-hlx"/>
</dbReference>
<feature type="region of interest" description="Disordered" evidence="1">
    <location>
        <begin position="1"/>
        <end position="23"/>
    </location>
</feature>
<reference evidence="2 3" key="1">
    <citation type="submission" date="2022-09" db="EMBL/GenBank/DDBJ databases">
        <title>Enrichment on poylsaccharides allowed isolation of novel metabolic and taxonomic groups of Haloarchaea.</title>
        <authorList>
            <person name="Sorokin D.Y."/>
            <person name="Elcheninov A.G."/>
            <person name="Khizhniak T.V."/>
            <person name="Kolganova T.V."/>
            <person name="Kublanov I.V."/>
        </authorList>
    </citation>
    <scope>NUCLEOTIDE SEQUENCE [LARGE SCALE GENOMIC DNA]</scope>
    <source>
        <strain evidence="2 3">AArc-m2/3/4</strain>
    </source>
</reference>
<evidence type="ECO:0000313" key="2">
    <source>
        <dbReference type="EMBL" id="MCU4972057.1"/>
    </source>
</evidence>
<dbReference type="Pfam" id="PF14520">
    <property type="entry name" value="HHH_5"/>
    <property type="match status" value="1"/>
</dbReference>
<proteinExistence type="predicted"/>
<protein>
    <submittedName>
        <fullName evidence="2">Helix-hairpin-helix domain-containing protein</fullName>
    </submittedName>
</protein>
<evidence type="ECO:0000313" key="3">
    <source>
        <dbReference type="Proteomes" id="UP001320972"/>
    </source>
</evidence>
<evidence type="ECO:0000256" key="1">
    <source>
        <dbReference type="SAM" id="MobiDB-lite"/>
    </source>
</evidence>
<dbReference type="Gene3D" id="1.10.150.20">
    <property type="entry name" value="5' to 3' exonuclease, C-terminal subdomain"/>
    <property type="match status" value="1"/>
</dbReference>
<keyword evidence="3" id="KW-1185">Reference proteome</keyword>
<name>A0ABT2QAX3_9EURY</name>
<accession>A0ABT2QAX3</accession>
<dbReference type="SUPFAM" id="SSF47794">
    <property type="entry name" value="Rad51 N-terminal domain-like"/>
    <property type="match status" value="1"/>
</dbReference>